<reference evidence="1" key="1">
    <citation type="journal article" date="2023" name="Plant J.">
        <title>Genome sequences and population genomics provide insights into the demographic history, inbreeding, and mutation load of two 'living fossil' tree species of Dipteronia.</title>
        <authorList>
            <person name="Feng Y."/>
            <person name="Comes H.P."/>
            <person name="Chen J."/>
            <person name="Zhu S."/>
            <person name="Lu R."/>
            <person name="Zhang X."/>
            <person name="Li P."/>
            <person name="Qiu J."/>
            <person name="Olsen K.M."/>
            <person name="Qiu Y."/>
        </authorList>
    </citation>
    <scope>NUCLEOTIDE SEQUENCE</scope>
    <source>
        <strain evidence="1">NBL</strain>
    </source>
</reference>
<accession>A0AAE0B2E2</accession>
<comment type="caution">
    <text evidence="1">The sequence shown here is derived from an EMBL/GenBank/DDBJ whole genome shotgun (WGS) entry which is preliminary data.</text>
</comment>
<organism evidence="1 2">
    <name type="scientific">Dipteronia sinensis</name>
    <dbReference type="NCBI Taxonomy" id="43782"/>
    <lineage>
        <taxon>Eukaryota</taxon>
        <taxon>Viridiplantae</taxon>
        <taxon>Streptophyta</taxon>
        <taxon>Embryophyta</taxon>
        <taxon>Tracheophyta</taxon>
        <taxon>Spermatophyta</taxon>
        <taxon>Magnoliopsida</taxon>
        <taxon>eudicotyledons</taxon>
        <taxon>Gunneridae</taxon>
        <taxon>Pentapetalae</taxon>
        <taxon>rosids</taxon>
        <taxon>malvids</taxon>
        <taxon>Sapindales</taxon>
        <taxon>Sapindaceae</taxon>
        <taxon>Hippocastanoideae</taxon>
        <taxon>Acereae</taxon>
        <taxon>Dipteronia</taxon>
    </lineage>
</organism>
<proteinExistence type="predicted"/>
<dbReference type="EMBL" id="JANJYJ010000001">
    <property type="protein sequence ID" value="KAK3228748.1"/>
    <property type="molecule type" value="Genomic_DNA"/>
</dbReference>
<sequence>MEPSNSYEYGYEMDSYDDEESIVLRQRRGFQPLYTRAVLLRDQMNGIRYINRDRVGSHDRIWNDYFSDDCKYPSEYFRRRFHMRGELSQILSNVEACDVYFKQMDDVAGRLGLSGLKKMTTAIQFTIV</sequence>
<protein>
    <submittedName>
        <fullName evidence="1">Uncharacterized protein</fullName>
    </submittedName>
</protein>
<dbReference type="AlphaFoldDB" id="A0AAE0B2E2"/>
<dbReference type="Proteomes" id="UP001281410">
    <property type="component" value="Unassembled WGS sequence"/>
</dbReference>
<dbReference type="PANTHER" id="PTHR47150">
    <property type="entry name" value="OS12G0169200 PROTEIN"/>
    <property type="match status" value="1"/>
</dbReference>
<gene>
    <name evidence="1" type="ORF">Dsin_000629</name>
</gene>
<evidence type="ECO:0000313" key="1">
    <source>
        <dbReference type="EMBL" id="KAK3228748.1"/>
    </source>
</evidence>
<keyword evidence="2" id="KW-1185">Reference proteome</keyword>
<name>A0AAE0B2E2_9ROSI</name>
<evidence type="ECO:0000313" key="2">
    <source>
        <dbReference type="Proteomes" id="UP001281410"/>
    </source>
</evidence>
<dbReference type="PANTHER" id="PTHR47150:SF6">
    <property type="entry name" value="OS01G0872900 PROTEIN"/>
    <property type="match status" value="1"/>
</dbReference>